<dbReference type="Pfam" id="PF11838">
    <property type="entry name" value="ERAP1_C"/>
    <property type="match status" value="2"/>
</dbReference>
<gene>
    <name evidence="15" type="ORF">GCK32_007770</name>
</gene>
<evidence type="ECO:0000256" key="1">
    <source>
        <dbReference type="ARBA" id="ARBA00010136"/>
    </source>
</evidence>
<dbReference type="PANTHER" id="PTHR11533:SF301">
    <property type="entry name" value="AMINOPEPTIDASE"/>
    <property type="match status" value="1"/>
</dbReference>
<keyword evidence="2 11" id="KW-0031">Aminopeptidase</keyword>
<dbReference type="CDD" id="cd09601">
    <property type="entry name" value="M1_APN-Q_like"/>
    <property type="match status" value="1"/>
</dbReference>
<dbReference type="Gene3D" id="2.60.40.1910">
    <property type="match status" value="1"/>
</dbReference>
<dbReference type="GO" id="GO:0042277">
    <property type="term" value="F:peptide binding"/>
    <property type="evidence" value="ECO:0007669"/>
    <property type="project" value="TreeGrafter"/>
</dbReference>
<protein>
    <recommendedName>
        <fullName evidence="11">Aminopeptidase</fullName>
        <ecNumber evidence="11">3.4.11.-</ecNumber>
    </recommendedName>
</protein>
<dbReference type="PANTHER" id="PTHR11533">
    <property type="entry name" value="PROTEASE M1 ZINC METALLOPROTEASE"/>
    <property type="match status" value="1"/>
</dbReference>
<evidence type="ECO:0000256" key="5">
    <source>
        <dbReference type="ARBA" id="ARBA00022801"/>
    </source>
</evidence>
<evidence type="ECO:0000256" key="3">
    <source>
        <dbReference type="ARBA" id="ARBA00022670"/>
    </source>
</evidence>
<evidence type="ECO:0000256" key="11">
    <source>
        <dbReference type="RuleBase" id="RU364040"/>
    </source>
</evidence>
<dbReference type="GO" id="GO:0008270">
    <property type="term" value="F:zinc ion binding"/>
    <property type="evidence" value="ECO:0007669"/>
    <property type="project" value="UniProtKB-UniRule"/>
</dbReference>
<feature type="site" description="Transition state stabilizer" evidence="10">
    <location>
        <position position="240"/>
    </location>
</feature>
<feature type="domain" description="ERAP1-like C-terminal" evidence="13">
    <location>
        <begin position="391"/>
        <end position="497"/>
    </location>
</feature>
<keyword evidence="3 11" id="KW-0645">Protease</keyword>
<dbReference type="GO" id="GO:0070006">
    <property type="term" value="F:metalloaminopeptidase activity"/>
    <property type="evidence" value="ECO:0007669"/>
    <property type="project" value="TreeGrafter"/>
</dbReference>
<dbReference type="PRINTS" id="PR00756">
    <property type="entry name" value="ALADIPTASE"/>
</dbReference>
<dbReference type="InterPro" id="IPR045357">
    <property type="entry name" value="Aminopeptidase_N-like_N"/>
</dbReference>
<feature type="binding site" evidence="9">
    <location>
        <position position="158"/>
    </location>
    <ligand>
        <name>Zn(2+)</name>
        <dbReference type="ChEBI" id="CHEBI:29105"/>
        <note>catalytic</note>
    </ligand>
</feature>
<sequence>MVPCFDEPDFKANWTVTIIHPDGTAAISNGKEIGEVRETSSPWITSSFEETPKMSTYLLAIAVGEFKFFERYTNANVRFRMWSRPAALDSTLDGVLLGRMYLGFYEDRFGIEYRLPKQDMLALPDSQDGGMENWGLITYRENDIWSDAEGSGRLLVAHELAHQWFGNLVTLKWWNDIWLNEGFATYMSYVADSKVQFGNKKEYVFNAIESALQADSLATSHPLSFKIDKPVEEILDTITYKKGASLLAMIAALMGEENFNEGVKRYLMKFSYGNARSQDLWDVLDTVPTQVKGPDGKSLSVKKFADQWTVQMGFPLVTVRAANSSFFEITQSRYKINPYAIEVEKYRNPKYGFKWDVPIWYKLDDEPVKLAWLRRDSPLHIAANTERSTLVVNAERIGFYRQNYDENGWRKIIRQFITNQRIYDYYTKTAIISDVFAAAAINRLNYTTVLRWLEHLIRSKVSFPLGPAYAGLDHIRDHIFEEKDVVLFRRYVTKLFGKDGVYASSYCKVDTKECIDRSAKIFEEGVLSKCGPGSQASSCVGLPIHERRTAYCYGMKGLGNRAYDKVMELLRMETVPVERERLISAFSCHRDVSVLRSTLELAANREQFRLQEVEKVFEAIASNSVASELVFNFLLENWNIIYRSLRGQNLMLNKVIETCLNKGYTEEHYDKIKNFVNEHKEAAELSQFQKTLEIVRTRITWIHDNLNPLLNYFQQNLSLSFRNLVSTWNDKRMGKEGLQYCREQYEWMTEEMEIYRG</sequence>
<evidence type="ECO:0000256" key="6">
    <source>
        <dbReference type="ARBA" id="ARBA00022833"/>
    </source>
</evidence>
<dbReference type="InterPro" id="IPR024571">
    <property type="entry name" value="ERAP1-like_C_dom"/>
</dbReference>
<dbReference type="GO" id="GO:0005615">
    <property type="term" value="C:extracellular space"/>
    <property type="evidence" value="ECO:0007669"/>
    <property type="project" value="TreeGrafter"/>
</dbReference>
<dbReference type="Gene3D" id="2.60.40.1730">
    <property type="entry name" value="tricorn interacting facor f3 domain"/>
    <property type="match status" value="1"/>
</dbReference>
<dbReference type="Proteomes" id="UP001331761">
    <property type="component" value="Unassembled WGS sequence"/>
</dbReference>
<keyword evidence="5 11" id="KW-0378">Hydrolase</keyword>
<dbReference type="GO" id="GO:0006508">
    <property type="term" value="P:proteolysis"/>
    <property type="evidence" value="ECO:0007669"/>
    <property type="project" value="UniProtKB-KW"/>
</dbReference>
<dbReference type="InterPro" id="IPR001930">
    <property type="entry name" value="Peptidase_M1"/>
</dbReference>
<keyword evidence="16" id="KW-1185">Reference proteome</keyword>
<dbReference type="InterPro" id="IPR050344">
    <property type="entry name" value="Peptidase_M1_aminopeptidases"/>
</dbReference>
<evidence type="ECO:0000256" key="2">
    <source>
        <dbReference type="ARBA" id="ARBA00022438"/>
    </source>
</evidence>
<comment type="similarity">
    <text evidence="1 11">Belongs to the peptidase M1 family.</text>
</comment>
<evidence type="ECO:0000256" key="9">
    <source>
        <dbReference type="PIRSR" id="PIRSR634016-3"/>
    </source>
</evidence>
<evidence type="ECO:0000259" key="14">
    <source>
        <dbReference type="Pfam" id="PF17900"/>
    </source>
</evidence>
<dbReference type="GO" id="GO:0005737">
    <property type="term" value="C:cytoplasm"/>
    <property type="evidence" value="ECO:0007669"/>
    <property type="project" value="TreeGrafter"/>
</dbReference>
<dbReference type="SUPFAM" id="SSF63737">
    <property type="entry name" value="Leukotriene A4 hydrolase N-terminal domain"/>
    <property type="match status" value="1"/>
</dbReference>
<name>A0AAN8FEC5_TRICO</name>
<keyword evidence="4 9" id="KW-0479">Metal-binding</keyword>
<dbReference type="AlphaFoldDB" id="A0AAN8FEC5"/>
<keyword evidence="6 9" id="KW-0862">Zinc</keyword>
<evidence type="ECO:0000256" key="7">
    <source>
        <dbReference type="ARBA" id="ARBA00023049"/>
    </source>
</evidence>
<dbReference type="SUPFAM" id="SSF55486">
    <property type="entry name" value="Metalloproteases ('zincins'), catalytic domain"/>
    <property type="match status" value="1"/>
</dbReference>
<dbReference type="FunFam" id="1.10.390.10:FF:000006">
    <property type="entry name" value="Puromycin-sensitive aminopeptidase"/>
    <property type="match status" value="1"/>
</dbReference>
<dbReference type="Pfam" id="PF17900">
    <property type="entry name" value="Peptidase_M1_N"/>
    <property type="match status" value="1"/>
</dbReference>
<accession>A0AAN8FEC5</accession>
<feature type="domain" description="Peptidase M1 membrane alanine aminopeptidase" evidence="12">
    <location>
        <begin position="101"/>
        <end position="308"/>
    </location>
</feature>
<feature type="domain" description="ERAP1-like C-terminal" evidence="13">
    <location>
        <begin position="504"/>
        <end position="696"/>
    </location>
</feature>
<dbReference type="InterPro" id="IPR014782">
    <property type="entry name" value="Peptidase_M1_dom"/>
</dbReference>
<proteinExistence type="inferred from homology"/>
<dbReference type="InterPro" id="IPR042097">
    <property type="entry name" value="Aminopeptidase_N-like_N_sf"/>
</dbReference>
<dbReference type="InterPro" id="IPR034016">
    <property type="entry name" value="M1_APN-typ"/>
</dbReference>
<comment type="cofactor">
    <cofactor evidence="9 11">
        <name>Zn(2+)</name>
        <dbReference type="ChEBI" id="CHEBI:29105"/>
    </cofactor>
    <text evidence="9 11">Binds 1 zinc ion per subunit.</text>
</comment>
<feature type="domain" description="Aminopeptidase N-like N-terminal" evidence="14">
    <location>
        <begin position="1"/>
        <end position="58"/>
    </location>
</feature>
<dbReference type="EMBL" id="WIXE01010968">
    <property type="protein sequence ID" value="KAK5977137.1"/>
    <property type="molecule type" value="Genomic_DNA"/>
</dbReference>
<organism evidence="15 16">
    <name type="scientific">Trichostrongylus colubriformis</name>
    <name type="common">Black scour worm</name>
    <dbReference type="NCBI Taxonomy" id="6319"/>
    <lineage>
        <taxon>Eukaryota</taxon>
        <taxon>Metazoa</taxon>
        <taxon>Ecdysozoa</taxon>
        <taxon>Nematoda</taxon>
        <taxon>Chromadorea</taxon>
        <taxon>Rhabditida</taxon>
        <taxon>Rhabditina</taxon>
        <taxon>Rhabditomorpha</taxon>
        <taxon>Strongyloidea</taxon>
        <taxon>Trichostrongylidae</taxon>
        <taxon>Trichostrongylus</taxon>
    </lineage>
</organism>
<dbReference type="GO" id="GO:0016020">
    <property type="term" value="C:membrane"/>
    <property type="evidence" value="ECO:0007669"/>
    <property type="project" value="TreeGrafter"/>
</dbReference>
<dbReference type="InterPro" id="IPR027268">
    <property type="entry name" value="Peptidase_M4/M1_CTD_sf"/>
</dbReference>
<feature type="active site" description="Proton acceptor" evidence="8">
    <location>
        <position position="159"/>
    </location>
</feature>
<evidence type="ECO:0000256" key="4">
    <source>
        <dbReference type="ARBA" id="ARBA00022723"/>
    </source>
</evidence>
<reference evidence="15 16" key="1">
    <citation type="submission" date="2019-10" db="EMBL/GenBank/DDBJ databases">
        <title>Assembly and Annotation for the nematode Trichostrongylus colubriformis.</title>
        <authorList>
            <person name="Martin J."/>
        </authorList>
    </citation>
    <scope>NUCLEOTIDE SEQUENCE [LARGE SCALE GENOMIC DNA]</scope>
    <source>
        <strain evidence="15">G859</strain>
        <tissue evidence="15">Whole worm</tissue>
    </source>
</reference>
<keyword evidence="7 11" id="KW-0482">Metalloprotease</keyword>
<dbReference type="EC" id="3.4.11.-" evidence="11"/>
<evidence type="ECO:0000256" key="10">
    <source>
        <dbReference type="PIRSR" id="PIRSR634016-4"/>
    </source>
</evidence>
<dbReference type="Pfam" id="PF01433">
    <property type="entry name" value="Peptidase_M1"/>
    <property type="match status" value="1"/>
</dbReference>
<evidence type="ECO:0000256" key="8">
    <source>
        <dbReference type="PIRSR" id="PIRSR634016-1"/>
    </source>
</evidence>
<evidence type="ECO:0000259" key="13">
    <source>
        <dbReference type="Pfam" id="PF11838"/>
    </source>
</evidence>
<feature type="binding site" evidence="9">
    <location>
        <position position="162"/>
    </location>
    <ligand>
        <name>Zn(2+)</name>
        <dbReference type="ChEBI" id="CHEBI:29105"/>
        <note>catalytic</note>
    </ligand>
</feature>
<dbReference type="GO" id="GO:0043171">
    <property type="term" value="P:peptide catabolic process"/>
    <property type="evidence" value="ECO:0007669"/>
    <property type="project" value="TreeGrafter"/>
</dbReference>
<evidence type="ECO:0000259" key="12">
    <source>
        <dbReference type="Pfam" id="PF01433"/>
    </source>
</evidence>
<dbReference type="Gene3D" id="1.10.390.10">
    <property type="entry name" value="Neutral Protease Domain 2"/>
    <property type="match status" value="1"/>
</dbReference>
<evidence type="ECO:0000313" key="15">
    <source>
        <dbReference type="EMBL" id="KAK5977137.1"/>
    </source>
</evidence>
<comment type="caution">
    <text evidence="15">The sequence shown here is derived from an EMBL/GenBank/DDBJ whole genome shotgun (WGS) entry which is preliminary data.</text>
</comment>
<evidence type="ECO:0000313" key="16">
    <source>
        <dbReference type="Proteomes" id="UP001331761"/>
    </source>
</evidence>
<dbReference type="Gene3D" id="1.25.50.20">
    <property type="match status" value="1"/>
</dbReference>
<feature type="binding site" evidence="9">
    <location>
        <position position="181"/>
    </location>
    <ligand>
        <name>Zn(2+)</name>
        <dbReference type="ChEBI" id="CHEBI:29105"/>
        <note>catalytic</note>
    </ligand>
</feature>